<comment type="catalytic activity">
    <reaction evidence="1">
        <text>S-ubiquitinyl-[E2 ubiquitin-conjugating enzyme]-L-cysteine + [acceptor protein]-L-lysine = [E2 ubiquitin-conjugating enzyme]-L-cysteine + N(6)-ubiquitinyl-[acceptor protein]-L-lysine.</text>
        <dbReference type="EC" id="2.3.2.27"/>
    </reaction>
</comment>
<dbReference type="GO" id="GO:0006515">
    <property type="term" value="P:protein quality control for misfolded or incompletely synthesized proteins"/>
    <property type="evidence" value="ECO:0007669"/>
    <property type="project" value="TreeGrafter"/>
</dbReference>
<keyword evidence="5" id="KW-0833">Ubl conjugation pathway</keyword>
<keyword evidence="4" id="KW-0677">Repeat</keyword>
<dbReference type="Gene3D" id="3.30.40.10">
    <property type="entry name" value="Zinc/RING finger domain, C3HC4 (zinc finger)"/>
    <property type="match status" value="2"/>
</dbReference>
<feature type="domain" description="U-box" evidence="6">
    <location>
        <begin position="131"/>
        <end position="204"/>
    </location>
</feature>
<reference evidence="7 8" key="1">
    <citation type="submission" date="2018-08" db="EMBL/GenBank/DDBJ databases">
        <title>Genome Sequences of Legionella pneumophila subsp. pneumophila Isolates, Recovered from a Drinking Water System in a Large Builging.</title>
        <authorList>
            <person name="Gomez-Alvarez V."/>
            <person name="Boczek L."/>
            <person name="King D."/>
            <person name="Pemberton A."/>
            <person name="Pfaller S."/>
            <person name="Rodgers M."/>
            <person name="Santodomingo J."/>
            <person name="Revetta R."/>
        </authorList>
    </citation>
    <scope>NUCLEOTIDE SEQUENCE [LARGE SCALE GENOMIC DNA]</scope>
    <source>
        <strain evidence="7 8">L01C.1</strain>
    </source>
</reference>
<organism evidence="7 8">
    <name type="scientific">Legionella pneumophila subsp. pneumophila</name>
    <dbReference type="NCBI Taxonomy" id="91891"/>
    <lineage>
        <taxon>Bacteria</taxon>
        <taxon>Pseudomonadati</taxon>
        <taxon>Pseudomonadota</taxon>
        <taxon>Gammaproteobacteria</taxon>
        <taxon>Legionellales</taxon>
        <taxon>Legionellaceae</taxon>
        <taxon>Legionella</taxon>
    </lineage>
</organism>
<dbReference type="SUPFAM" id="SSF57850">
    <property type="entry name" value="RING/U-box"/>
    <property type="match status" value="2"/>
</dbReference>
<dbReference type="EMBL" id="QWDR01000001">
    <property type="protein sequence ID" value="RJY34252.1"/>
    <property type="molecule type" value="Genomic_DNA"/>
</dbReference>
<dbReference type="GO" id="GO:0043161">
    <property type="term" value="P:proteasome-mediated ubiquitin-dependent protein catabolic process"/>
    <property type="evidence" value="ECO:0007669"/>
    <property type="project" value="TreeGrafter"/>
</dbReference>
<evidence type="ECO:0000256" key="3">
    <source>
        <dbReference type="ARBA" id="ARBA00022679"/>
    </source>
</evidence>
<evidence type="ECO:0000256" key="2">
    <source>
        <dbReference type="ARBA" id="ARBA00012483"/>
    </source>
</evidence>
<protein>
    <recommendedName>
        <fullName evidence="2">RING-type E3 ubiquitin transferase</fullName>
        <ecNumber evidence="2">2.3.2.27</ecNumber>
    </recommendedName>
</protein>
<dbReference type="GO" id="GO:0000209">
    <property type="term" value="P:protein polyubiquitination"/>
    <property type="evidence" value="ECO:0007669"/>
    <property type="project" value="TreeGrafter"/>
</dbReference>
<dbReference type="CDD" id="cd16453">
    <property type="entry name" value="RING-Ubox"/>
    <property type="match status" value="1"/>
</dbReference>
<dbReference type="GO" id="GO:0051087">
    <property type="term" value="F:protein-folding chaperone binding"/>
    <property type="evidence" value="ECO:0007669"/>
    <property type="project" value="TreeGrafter"/>
</dbReference>
<feature type="domain" description="U-box" evidence="6">
    <location>
        <begin position="36"/>
        <end position="109"/>
    </location>
</feature>
<accession>A0A3A6V2X4</accession>
<dbReference type="GO" id="GO:0071218">
    <property type="term" value="P:cellular response to misfolded protein"/>
    <property type="evidence" value="ECO:0007669"/>
    <property type="project" value="TreeGrafter"/>
</dbReference>
<dbReference type="GO" id="GO:0045862">
    <property type="term" value="P:positive regulation of proteolysis"/>
    <property type="evidence" value="ECO:0007669"/>
    <property type="project" value="TreeGrafter"/>
</dbReference>
<dbReference type="SMART" id="SM00504">
    <property type="entry name" value="Ubox"/>
    <property type="match status" value="2"/>
</dbReference>
<dbReference type="AlphaFoldDB" id="A0A3A6V2X4"/>
<evidence type="ECO:0000256" key="1">
    <source>
        <dbReference type="ARBA" id="ARBA00000900"/>
    </source>
</evidence>
<dbReference type="EC" id="2.3.2.27" evidence="2"/>
<dbReference type="CDD" id="cd23149">
    <property type="entry name" value="RING-Ubox_LubX-like_rpt1"/>
    <property type="match status" value="1"/>
</dbReference>
<dbReference type="Pfam" id="PF04564">
    <property type="entry name" value="U-box"/>
    <property type="match status" value="2"/>
</dbReference>
<evidence type="ECO:0000313" key="8">
    <source>
        <dbReference type="Proteomes" id="UP000277145"/>
    </source>
</evidence>
<evidence type="ECO:0000256" key="4">
    <source>
        <dbReference type="ARBA" id="ARBA00022737"/>
    </source>
</evidence>
<sequence length="246" mass="28407">MGYRIEMATRNPFDIDHKSKYLREAALEANLSHPETTPTMLTCPIDSGFLKDPVITPEGFVYNKSSILKWLETKKEDPQSRKPLTAKDLQPFPELLIIVNRFVETQTNYEKLKNRLVQNARVAARQKEYTEIPDIFLCPISKTLIKTPVITAQGKVYDQEALSNFLIATGNKDETGKKLSIDDVVVFDELYQQIKVYNFYRKREVQKNQIQPSVSNGFGFFSLNFLTSWLWGTEEKKEKTSSDMTY</sequence>
<comment type="caution">
    <text evidence="7">The sequence shown here is derived from an EMBL/GenBank/DDBJ whole genome shotgun (WGS) entry which is preliminary data.</text>
</comment>
<dbReference type="InterPro" id="IPR013083">
    <property type="entry name" value="Znf_RING/FYVE/PHD"/>
</dbReference>
<dbReference type="GO" id="GO:0005737">
    <property type="term" value="C:cytoplasm"/>
    <property type="evidence" value="ECO:0007669"/>
    <property type="project" value="TreeGrafter"/>
</dbReference>
<dbReference type="RefSeq" id="WP_080020122.1">
    <property type="nucleotide sequence ID" value="NZ_CP021281.1"/>
</dbReference>
<gene>
    <name evidence="7" type="ORF">D1H98_05515</name>
</gene>
<dbReference type="Proteomes" id="UP000277145">
    <property type="component" value="Unassembled WGS sequence"/>
</dbReference>
<keyword evidence="3" id="KW-0808">Transferase</keyword>
<dbReference type="PANTHER" id="PTHR46803">
    <property type="entry name" value="E3 UBIQUITIN-PROTEIN LIGASE CHIP"/>
    <property type="match status" value="1"/>
</dbReference>
<evidence type="ECO:0000259" key="6">
    <source>
        <dbReference type="PROSITE" id="PS51698"/>
    </source>
</evidence>
<proteinExistence type="predicted"/>
<dbReference type="GO" id="GO:0061630">
    <property type="term" value="F:ubiquitin protein ligase activity"/>
    <property type="evidence" value="ECO:0007669"/>
    <property type="project" value="UniProtKB-EC"/>
</dbReference>
<dbReference type="InterPro" id="IPR003613">
    <property type="entry name" value="Ubox_domain"/>
</dbReference>
<evidence type="ECO:0000313" key="7">
    <source>
        <dbReference type="EMBL" id="RJY34252.1"/>
    </source>
</evidence>
<dbReference type="PROSITE" id="PS51698">
    <property type="entry name" value="U_BOX"/>
    <property type="match status" value="2"/>
</dbReference>
<name>A0A3A6V2X4_LEGPN</name>
<evidence type="ECO:0000256" key="5">
    <source>
        <dbReference type="ARBA" id="ARBA00022786"/>
    </source>
</evidence>
<dbReference type="PANTHER" id="PTHR46803:SF2">
    <property type="entry name" value="E3 UBIQUITIN-PROTEIN LIGASE CHIP"/>
    <property type="match status" value="1"/>
</dbReference>